<gene>
    <name evidence="2" type="ORF">WMO63_13680</name>
</gene>
<evidence type="ECO:0000313" key="2">
    <source>
        <dbReference type="EMBL" id="MEQ2466710.1"/>
    </source>
</evidence>
<feature type="domain" description="TniQ" evidence="1">
    <location>
        <begin position="5"/>
        <end position="95"/>
    </location>
</feature>
<organism evidence="2 3">
    <name type="scientific">Niallia hominis</name>
    <dbReference type="NCBI Taxonomy" id="3133173"/>
    <lineage>
        <taxon>Bacteria</taxon>
        <taxon>Bacillati</taxon>
        <taxon>Bacillota</taxon>
        <taxon>Bacilli</taxon>
        <taxon>Bacillales</taxon>
        <taxon>Bacillaceae</taxon>
        <taxon>Niallia</taxon>
    </lineage>
</organism>
<reference evidence="2 3" key="1">
    <citation type="submission" date="2024-03" db="EMBL/GenBank/DDBJ databases">
        <title>Human intestinal bacterial collection.</title>
        <authorList>
            <person name="Pauvert C."/>
            <person name="Hitch T.C.A."/>
            <person name="Clavel T."/>
        </authorList>
    </citation>
    <scope>NUCLEOTIDE SEQUENCE [LARGE SCALE GENOMIC DNA]</scope>
    <source>
        <strain evidence="2 3">CLA-SR-H024</strain>
    </source>
</reference>
<dbReference type="Proteomes" id="UP001465426">
    <property type="component" value="Unassembled WGS sequence"/>
</dbReference>
<protein>
    <submittedName>
        <fullName evidence="2">TniQ family protein</fullName>
    </submittedName>
</protein>
<dbReference type="RefSeq" id="WP_349204964.1">
    <property type="nucleotide sequence ID" value="NZ_JBBMFN010000032.1"/>
</dbReference>
<sequence>MIIQFPTPYPDELLYSVISRYHVRAGNVFWKHTLEDLFGKRTISASVFLPSGIGSLVQHLPKNTTLNEQIFIEKHTMYPFYTVFLPTEKAQSIYESMTSEYE</sequence>
<dbReference type="Pfam" id="PF06527">
    <property type="entry name" value="TniQ"/>
    <property type="match status" value="1"/>
</dbReference>
<proteinExistence type="predicted"/>
<name>A0ABV1F012_9BACI</name>
<comment type="caution">
    <text evidence="2">The sequence shown here is derived from an EMBL/GenBank/DDBJ whole genome shotgun (WGS) entry which is preliminary data.</text>
</comment>
<evidence type="ECO:0000259" key="1">
    <source>
        <dbReference type="Pfam" id="PF06527"/>
    </source>
</evidence>
<dbReference type="InterPro" id="IPR009492">
    <property type="entry name" value="TniQ"/>
</dbReference>
<keyword evidence="3" id="KW-1185">Reference proteome</keyword>
<accession>A0ABV1F012</accession>
<dbReference type="EMBL" id="JBBMFN010000032">
    <property type="protein sequence ID" value="MEQ2466710.1"/>
    <property type="molecule type" value="Genomic_DNA"/>
</dbReference>
<evidence type="ECO:0000313" key="3">
    <source>
        <dbReference type="Proteomes" id="UP001465426"/>
    </source>
</evidence>